<dbReference type="Pfam" id="PF11958">
    <property type="entry name" value="DUF3472"/>
    <property type="match status" value="1"/>
</dbReference>
<evidence type="ECO:0000313" key="2">
    <source>
        <dbReference type="Proteomes" id="UP001374579"/>
    </source>
</evidence>
<gene>
    <name evidence="1" type="ORF">V1264_023487</name>
</gene>
<protein>
    <recommendedName>
        <fullName evidence="3">DUF3472 domain-containing protein</fullName>
    </recommendedName>
</protein>
<sequence length="348" mass="38757">MACEVKRAPSLWLKYDYSEPGDILLQDVFVPSSGLAKCTYYCCLNWNSGQEGGGYCGIQDHPDGRAFIFSIWDPQKVKDVPITAVSKGPGTWTDRFGGEGTGLKSMNFELGWKEDQWYTMVVRRWNSPDGEATRFGCWVHDHNLDTWTHLITMEYPVPQVYFTGGVVSFLEDWGFTSQNYRCVHYKGGFKCRLDKTWMPFDIAKFQVNMYDVNNGTATTNFKAHCKSSKEGICIAAGADVKGDTGTCCTFNNQACDPHPKKQSIKLKSIEFVEKLLTWAVDKGSPPQFGFKVMAGEKGVCTGIGESVTGVQLEMCVLQEMREEGVLVLKVEDILGNCATESCSLAGFK</sequence>
<evidence type="ECO:0000313" key="1">
    <source>
        <dbReference type="EMBL" id="KAK7100558.1"/>
    </source>
</evidence>
<name>A0AAN9B876_9CAEN</name>
<accession>A0AAN9B876</accession>
<evidence type="ECO:0008006" key="3">
    <source>
        <dbReference type="Google" id="ProtNLM"/>
    </source>
</evidence>
<proteinExistence type="predicted"/>
<organism evidence="1 2">
    <name type="scientific">Littorina saxatilis</name>
    <dbReference type="NCBI Taxonomy" id="31220"/>
    <lineage>
        <taxon>Eukaryota</taxon>
        <taxon>Metazoa</taxon>
        <taxon>Spiralia</taxon>
        <taxon>Lophotrochozoa</taxon>
        <taxon>Mollusca</taxon>
        <taxon>Gastropoda</taxon>
        <taxon>Caenogastropoda</taxon>
        <taxon>Littorinimorpha</taxon>
        <taxon>Littorinoidea</taxon>
        <taxon>Littorinidae</taxon>
        <taxon>Littorina</taxon>
    </lineage>
</organism>
<comment type="caution">
    <text evidence="1">The sequence shown here is derived from an EMBL/GenBank/DDBJ whole genome shotgun (WGS) entry which is preliminary data.</text>
</comment>
<dbReference type="EMBL" id="JBAMIC010000011">
    <property type="protein sequence ID" value="KAK7100558.1"/>
    <property type="molecule type" value="Genomic_DNA"/>
</dbReference>
<keyword evidence="2" id="KW-1185">Reference proteome</keyword>
<reference evidence="1 2" key="1">
    <citation type="submission" date="2024-02" db="EMBL/GenBank/DDBJ databases">
        <title>Chromosome-scale genome assembly of the rough periwinkle Littorina saxatilis.</title>
        <authorList>
            <person name="De Jode A."/>
            <person name="Faria R."/>
            <person name="Formenti G."/>
            <person name="Sims Y."/>
            <person name="Smith T.P."/>
            <person name="Tracey A."/>
            <person name="Wood J.M.D."/>
            <person name="Zagrodzka Z.B."/>
            <person name="Johannesson K."/>
            <person name="Butlin R.K."/>
            <person name="Leder E.H."/>
        </authorList>
    </citation>
    <scope>NUCLEOTIDE SEQUENCE [LARGE SCALE GENOMIC DNA]</scope>
    <source>
        <strain evidence="1">Snail1</strain>
        <tissue evidence="1">Muscle</tissue>
    </source>
</reference>
<dbReference type="Proteomes" id="UP001374579">
    <property type="component" value="Unassembled WGS sequence"/>
</dbReference>
<dbReference type="AlphaFoldDB" id="A0AAN9B876"/>
<dbReference type="InterPro" id="IPR021862">
    <property type="entry name" value="DUF3472"/>
</dbReference>